<organism evidence="2 3">
    <name type="scientific">Mycolicibacterium sediminis</name>
    <dbReference type="NCBI Taxonomy" id="1286180"/>
    <lineage>
        <taxon>Bacteria</taxon>
        <taxon>Bacillati</taxon>
        <taxon>Actinomycetota</taxon>
        <taxon>Actinomycetes</taxon>
        <taxon>Mycobacteriales</taxon>
        <taxon>Mycobacteriaceae</taxon>
        <taxon>Mycolicibacterium</taxon>
    </lineage>
</organism>
<gene>
    <name evidence="2" type="ORF">MSEDJ_41230</name>
</gene>
<dbReference type="AlphaFoldDB" id="A0A7I7QVK7"/>
<dbReference type="RefSeq" id="WP_163799221.1">
    <property type="nucleotide sequence ID" value="NZ_AP022588.1"/>
</dbReference>
<keyword evidence="1" id="KW-0472">Membrane</keyword>
<name>A0A7I7QVK7_9MYCO</name>
<evidence type="ECO:0000313" key="3">
    <source>
        <dbReference type="Proteomes" id="UP000467193"/>
    </source>
</evidence>
<sequence length="267" mass="28812">MARNNQDDGPVKAVSALIVGVIFVVSLVPKEVWITLGILVAVALLAWGTAHVVSETQQRRAAAEARAEVQRKAEVAAAKRAREAAALREKQERVTALGTQNASRVESALAAAMRVAESEAARAGWLGDVDFSADIREITEGFRQARALRDTAGQLSALTKPGPDDRRMVAEATTTAATLERAALERAELIGQCSAEARRIDQTLHERRVDARTAEQRAELHGRLGAMLYGIEAAPGPQPENSAADAVLARVRAYREIESRIHQARES</sequence>
<feature type="transmembrane region" description="Helical" evidence="1">
    <location>
        <begin position="12"/>
        <end position="28"/>
    </location>
</feature>
<protein>
    <submittedName>
        <fullName evidence="2">Uncharacterized protein</fullName>
    </submittedName>
</protein>
<dbReference type="KEGG" id="msei:MSEDJ_41230"/>
<proteinExistence type="predicted"/>
<keyword evidence="1" id="KW-0812">Transmembrane</keyword>
<keyword evidence="3" id="KW-1185">Reference proteome</keyword>
<reference evidence="2 3" key="1">
    <citation type="journal article" date="2019" name="Emerg. Microbes Infect.">
        <title>Comprehensive subspecies identification of 175 nontuberculous mycobacteria species based on 7547 genomic profiles.</title>
        <authorList>
            <person name="Matsumoto Y."/>
            <person name="Kinjo T."/>
            <person name="Motooka D."/>
            <person name="Nabeya D."/>
            <person name="Jung N."/>
            <person name="Uechi K."/>
            <person name="Horii T."/>
            <person name="Iida T."/>
            <person name="Fujita J."/>
            <person name="Nakamura S."/>
        </authorList>
    </citation>
    <scope>NUCLEOTIDE SEQUENCE [LARGE SCALE GENOMIC DNA]</scope>
    <source>
        <strain evidence="2 3">JCM 17899</strain>
    </source>
</reference>
<accession>A0A7I7QVK7</accession>
<keyword evidence="1" id="KW-1133">Transmembrane helix</keyword>
<dbReference type="Proteomes" id="UP000467193">
    <property type="component" value="Chromosome"/>
</dbReference>
<feature type="transmembrane region" description="Helical" evidence="1">
    <location>
        <begin position="34"/>
        <end position="53"/>
    </location>
</feature>
<dbReference type="EMBL" id="AP022588">
    <property type="protein sequence ID" value="BBY30027.1"/>
    <property type="molecule type" value="Genomic_DNA"/>
</dbReference>
<evidence type="ECO:0000313" key="2">
    <source>
        <dbReference type="EMBL" id="BBY30027.1"/>
    </source>
</evidence>
<evidence type="ECO:0000256" key="1">
    <source>
        <dbReference type="SAM" id="Phobius"/>
    </source>
</evidence>